<dbReference type="KEGG" id="lmoi:VV02_07370"/>
<evidence type="ECO:0000313" key="6">
    <source>
        <dbReference type="EMBL" id="AKU15714.1"/>
    </source>
</evidence>
<name>A0A0K1JG89_9MICO</name>
<evidence type="ECO:0000256" key="4">
    <source>
        <dbReference type="ARBA" id="ARBA00023033"/>
    </source>
</evidence>
<accession>A0A0K1JG89</accession>
<evidence type="ECO:0000256" key="1">
    <source>
        <dbReference type="ARBA" id="ARBA00022630"/>
    </source>
</evidence>
<dbReference type="AlphaFoldDB" id="A0A0K1JG89"/>
<dbReference type="InterPro" id="IPR036661">
    <property type="entry name" value="Luciferase-like_sf"/>
</dbReference>
<evidence type="ECO:0000256" key="3">
    <source>
        <dbReference type="ARBA" id="ARBA00023002"/>
    </source>
</evidence>
<dbReference type="PANTHER" id="PTHR42847:SF4">
    <property type="entry name" value="ALKANESULFONATE MONOOXYGENASE-RELATED"/>
    <property type="match status" value="1"/>
</dbReference>
<dbReference type="InterPro" id="IPR050172">
    <property type="entry name" value="SsuD_RutA_monooxygenase"/>
</dbReference>
<feature type="domain" description="Luciferase-like" evidence="5">
    <location>
        <begin position="6"/>
        <end position="229"/>
    </location>
</feature>
<dbReference type="OrthoDB" id="9814695at2"/>
<keyword evidence="1" id="KW-0285">Flavoprotein</keyword>
<evidence type="ECO:0000259" key="5">
    <source>
        <dbReference type="Pfam" id="PF00296"/>
    </source>
</evidence>
<dbReference type="PATRIC" id="fig|571913.6.peg.1502"/>
<reference evidence="6 7" key="1">
    <citation type="submission" date="2015-03" db="EMBL/GenBank/DDBJ databases">
        <title>Luteipulveratus halotolerans sp. nov., a novel actinobacterium (Dermacoccaceae) from Sarawak, Malaysia.</title>
        <authorList>
            <person name="Juboi H."/>
            <person name="Basik A."/>
            <person name="Shamsul S.S."/>
            <person name="Arnold P."/>
            <person name="Schmitt E.K."/>
            <person name="Sanglier J.-J."/>
            <person name="Yeo T."/>
        </authorList>
    </citation>
    <scope>NUCLEOTIDE SEQUENCE [LARGE SCALE GENOMIC DNA]</scope>
    <source>
        <strain evidence="6 7">MN07-A0370</strain>
    </source>
</reference>
<dbReference type="InterPro" id="IPR011251">
    <property type="entry name" value="Luciferase-like_dom"/>
</dbReference>
<dbReference type="STRING" id="571913.VV02_07370"/>
<dbReference type="GO" id="GO:0046306">
    <property type="term" value="P:alkanesulfonate catabolic process"/>
    <property type="evidence" value="ECO:0007669"/>
    <property type="project" value="TreeGrafter"/>
</dbReference>
<keyword evidence="3" id="KW-0560">Oxidoreductase</keyword>
<keyword evidence="4" id="KW-0503">Monooxygenase</keyword>
<organism evidence="6 7">
    <name type="scientific">Luteipulveratus mongoliensis</name>
    <dbReference type="NCBI Taxonomy" id="571913"/>
    <lineage>
        <taxon>Bacteria</taxon>
        <taxon>Bacillati</taxon>
        <taxon>Actinomycetota</taxon>
        <taxon>Actinomycetes</taxon>
        <taxon>Micrococcales</taxon>
        <taxon>Dermacoccaceae</taxon>
        <taxon>Luteipulveratus</taxon>
    </lineage>
</organism>
<dbReference type="PANTHER" id="PTHR42847">
    <property type="entry name" value="ALKANESULFONATE MONOOXYGENASE"/>
    <property type="match status" value="1"/>
</dbReference>
<dbReference type="InterPro" id="IPR019952">
    <property type="entry name" value="F420_OxRdatse_Rv1855c_pred"/>
</dbReference>
<keyword evidence="7" id="KW-1185">Reference proteome</keyword>
<gene>
    <name evidence="6" type="ORF">VV02_07370</name>
</gene>
<evidence type="ECO:0000313" key="7">
    <source>
        <dbReference type="Proteomes" id="UP000066480"/>
    </source>
</evidence>
<dbReference type="Gene3D" id="3.20.20.30">
    <property type="entry name" value="Luciferase-like domain"/>
    <property type="match status" value="1"/>
</dbReference>
<dbReference type="EMBL" id="CP011112">
    <property type="protein sequence ID" value="AKU15714.1"/>
    <property type="molecule type" value="Genomic_DNA"/>
</dbReference>
<sequence length="292" mass="31671">MRFSIWPSSAHSWDAWLRMTSAAEASGWDGVWVADHFMRNTDDAAGDMQECFSLLAGLAAAVPRLQLGSLVAGNTYRHPAVLANQARTIDHISNGRLTLGMGAGWQRNEHEAYGIDLPPTPELLARFEEACQVVRGLRDEDWVTFDGEYYQLAGARLDPKPVGALPLLIGAAGEKVMPRIVAQYADQWNTWGTPERFAHKSAIMTRACEVAGRDPATLGRSTQALLVLDGDGPDVTAPVIAGGVQGIVDAVGAFSEAGLDELIVPDFHLESVEESMHLWDTVIGEVAPHFRD</sequence>
<dbReference type="Proteomes" id="UP000066480">
    <property type="component" value="Chromosome"/>
</dbReference>
<evidence type="ECO:0000256" key="2">
    <source>
        <dbReference type="ARBA" id="ARBA00022643"/>
    </source>
</evidence>
<dbReference type="GO" id="GO:0008726">
    <property type="term" value="F:alkanesulfonate monooxygenase activity"/>
    <property type="evidence" value="ECO:0007669"/>
    <property type="project" value="TreeGrafter"/>
</dbReference>
<dbReference type="NCBIfam" id="TIGR03560">
    <property type="entry name" value="F420_Rv1855c"/>
    <property type="match status" value="1"/>
</dbReference>
<dbReference type="RefSeq" id="WP_052590773.1">
    <property type="nucleotide sequence ID" value="NZ_CP011112.1"/>
</dbReference>
<dbReference type="Pfam" id="PF00296">
    <property type="entry name" value="Bac_luciferase"/>
    <property type="match status" value="1"/>
</dbReference>
<protein>
    <submittedName>
        <fullName evidence="6">Luciferase</fullName>
    </submittedName>
</protein>
<keyword evidence="2" id="KW-0288">FMN</keyword>
<proteinExistence type="predicted"/>
<dbReference type="SUPFAM" id="SSF51679">
    <property type="entry name" value="Bacterial luciferase-like"/>
    <property type="match status" value="1"/>
</dbReference>